<reference evidence="1 2" key="1">
    <citation type="journal article" date="2017" name="Front. Microbiol.">
        <title>Genomic Characterization of Dairy Associated Leuconostoc Species and Diversity of Leuconostocs in Undefined Mixed Mesophilic Starter Cultures.</title>
        <authorList>
            <person name="Frantzen C.A."/>
            <person name="Kot W."/>
            <person name="Pedersen T.B."/>
            <person name="Ardo Y.M."/>
            <person name="Broadbent J.R."/>
            <person name="Neve H."/>
            <person name="Hansen L.H."/>
            <person name="Dal Bello F."/>
            <person name="Ostlie H.M."/>
            <person name="Kleppen H.P."/>
            <person name="Vogensen F.K."/>
            <person name="Holo H."/>
        </authorList>
    </citation>
    <scope>NUCLEOTIDE SEQUENCE [LARGE SCALE GENOMIC DNA]</scope>
    <source>
        <strain evidence="1 2">LMGCF08</strain>
    </source>
</reference>
<dbReference type="RefSeq" id="WP_080519437.1">
    <property type="nucleotide sequence ID" value="NZ_MPLS01000025.1"/>
</dbReference>
<sequence>MAWYSPHQGLTTDYMMIEQNIARPEELLSWRDCESTFKPIHLQAYRNDYKDDDYDYFFSLRSAKYPLSNPVFDKDVTELVCGNPKASAATIRKELFKIMNDWWLNNPDYHSQKSDKEQQNDRN</sequence>
<dbReference type="EMBL" id="MPLS01000025">
    <property type="protein sequence ID" value="ORI97443.1"/>
    <property type="molecule type" value="Genomic_DNA"/>
</dbReference>
<proteinExistence type="predicted"/>
<protein>
    <submittedName>
        <fullName evidence="1">Uncharacterized protein</fullName>
    </submittedName>
</protein>
<dbReference type="Proteomes" id="UP000192288">
    <property type="component" value="Unassembled WGS sequence"/>
</dbReference>
<evidence type="ECO:0000313" key="2">
    <source>
        <dbReference type="Proteomes" id="UP000192288"/>
    </source>
</evidence>
<name>A0A1X0VCL5_LEUPS</name>
<evidence type="ECO:0000313" key="1">
    <source>
        <dbReference type="EMBL" id="ORI97443.1"/>
    </source>
</evidence>
<accession>A0A1X0VCL5</accession>
<gene>
    <name evidence="1" type="ORF">BMR96_07185</name>
</gene>
<dbReference type="AlphaFoldDB" id="A0A1X0VCL5"/>
<dbReference type="STRING" id="33968.BMS77_07710"/>
<organism evidence="1 2">
    <name type="scientific">Leuconostoc pseudomesenteroides</name>
    <dbReference type="NCBI Taxonomy" id="33968"/>
    <lineage>
        <taxon>Bacteria</taxon>
        <taxon>Bacillati</taxon>
        <taxon>Bacillota</taxon>
        <taxon>Bacilli</taxon>
        <taxon>Lactobacillales</taxon>
        <taxon>Lactobacillaceae</taxon>
        <taxon>Leuconostoc</taxon>
    </lineage>
</organism>
<comment type="caution">
    <text evidence="1">The sequence shown here is derived from an EMBL/GenBank/DDBJ whole genome shotgun (WGS) entry which is preliminary data.</text>
</comment>